<dbReference type="InterPro" id="IPR000120">
    <property type="entry name" value="Amidase"/>
</dbReference>
<gene>
    <name evidence="3" type="ORF">EA473_10385</name>
</gene>
<dbReference type="NCBIfam" id="NF005565">
    <property type="entry name" value="PRK07235.1"/>
    <property type="match status" value="1"/>
</dbReference>
<name>A0A3N6M039_NATCH</name>
<keyword evidence="4" id="KW-1185">Reference proteome</keyword>
<dbReference type="Proteomes" id="UP000282323">
    <property type="component" value="Unassembled WGS sequence"/>
</dbReference>
<sequence length="503" mass="54172">MALREPTSEEIRSLGDDLHLDLTDDEVEAFRELISDNLDAYETVRRYSQRGKRQPDRELDPGERARTDDPYNAWITRCEISGADDGPLAGSDVALKDSVAVAGVEMTCGSQVMEGYVPDVDATIVTRLLEAGGRIVGKTNMDDMAFTGNGHSSAFGPTLNPHDDSRLAGGSSGGSAIAIVTGEADVAIGTDQGGSIRVPAAWSGIVGHKPTHGLVPYTGIAGIENTIDYVGPMAADVTTTARALTVLAGADPDDPRQPDEVPTERYEDALEGDASELSIAVVEEGFERPEADERVNERVRAGLETLEEAGATVDDVSLPIHDDAVDIYSVALAEGTVASFRGENVGRNWRGWYNTSWVESFGKFRRAQGGSFPPSFKYNLLLGAYASEQFHSAYYARAMNLRNELEEAYDEVLAEYDVLAMPTAPQLPNEYVPDQDIFEFIDDAWGSLANACQFNATGHPAASVPVEDVDGLPVGLMLVGSHFDDATVLDGCYALECEMTEDR</sequence>
<dbReference type="EMBL" id="REGA01000007">
    <property type="protein sequence ID" value="RQG94897.1"/>
    <property type="molecule type" value="Genomic_DNA"/>
</dbReference>
<dbReference type="InterPro" id="IPR036928">
    <property type="entry name" value="AS_sf"/>
</dbReference>
<dbReference type="InterPro" id="IPR023631">
    <property type="entry name" value="Amidase_dom"/>
</dbReference>
<feature type="domain" description="Amidase" evidence="2">
    <location>
        <begin position="82"/>
        <end position="489"/>
    </location>
</feature>
<evidence type="ECO:0000259" key="2">
    <source>
        <dbReference type="Pfam" id="PF01425"/>
    </source>
</evidence>
<feature type="compositionally biased region" description="Basic and acidic residues" evidence="1">
    <location>
        <begin position="53"/>
        <end position="68"/>
    </location>
</feature>
<dbReference type="EC" id="3.5.1.4" evidence="3"/>
<dbReference type="AlphaFoldDB" id="A0A3N6M039"/>
<evidence type="ECO:0000313" key="4">
    <source>
        <dbReference type="Proteomes" id="UP000282323"/>
    </source>
</evidence>
<dbReference type="Gene3D" id="3.90.1300.10">
    <property type="entry name" value="Amidase signature (AS) domain"/>
    <property type="match status" value="1"/>
</dbReference>
<dbReference type="PANTHER" id="PTHR11895">
    <property type="entry name" value="TRANSAMIDASE"/>
    <property type="match status" value="1"/>
</dbReference>
<accession>A0A3N6M039</accession>
<comment type="caution">
    <text evidence="3">The sequence shown here is derived from an EMBL/GenBank/DDBJ whole genome shotgun (WGS) entry which is preliminary data.</text>
</comment>
<dbReference type="Gene3D" id="1.10.20.60">
    <property type="entry name" value="Glu-tRNAGln amidotransferase C subunit, N-terminal domain"/>
    <property type="match status" value="1"/>
</dbReference>
<organism evidence="3 4">
    <name type="scientific">Natrarchaeobius chitinivorans</name>
    <dbReference type="NCBI Taxonomy" id="1679083"/>
    <lineage>
        <taxon>Archaea</taxon>
        <taxon>Methanobacteriati</taxon>
        <taxon>Methanobacteriota</taxon>
        <taxon>Stenosarchaea group</taxon>
        <taxon>Halobacteria</taxon>
        <taxon>Halobacteriales</taxon>
        <taxon>Natrialbaceae</taxon>
        <taxon>Natrarchaeobius</taxon>
    </lineage>
</organism>
<dbReference type="Pfam" id="PF01425">
    <property type="entry name" value="Amidase"/>
    <property type="match status" value="1"/>
</dbReference>
<evidence type="ECO:0000313" key="3">
    <source>
        <dbReference type="EMBL" id="RQG94897.1"/>
    </source>
</evidence>
<dbReference type="OrthoDB" id="7931at2157"/>
<proteinExistence type="predicted"/>
<evidence type="ECO:0000256" key="1">
    <source>
        <dbReference type="SAM" id="MobiDB-lite"/>
    </source>
</evidence>
<dbReference type="RefSeq" id="WP_124195555.1">
    <property type="nucleotide sequence ID" value="NZ_REGA01000007.1"/>
</dbReference>
<dbReference type="GO" id="GO:0004040">
    <property type="term" value="F:amidase activity"/>
    <property type="evidence" value="ECO:0007669"/>
    <property type="project" value="UniProtKB-EC"/>
</dbReference>
<reference evidence="3 4" key="1">
    <citation type="submission" date="2018-10" db="EMBL/GenBank/DDBJ databases">
        <title>Natrarchaeobius chitinivorans gen. nov., sp. nov., and Natrarchaeobius haloalkaliphilus sp. nov., alkaliphilic, chitin-utilizing haloarchaea from hypersaline alkaline lakes.</title>
        <authorList>
            <person name="Sorokin D.Y."/>
            <person name="Elcheninov A.G."/>
            <person name="Kostrikina N.A."/>
            <person name="Bale N.J."/>
            <person name="Sinninghe Damste J.S."/>
            <person name="Khijniak T.V."/>
            <person name="Kublanov I.V."/>
            <person name="Toshchakov S.V."/>
        </authorList>
    </citation>
    <scope>NUCLEOTIDE SEQUENCE [LARGE SCALE GENOMIC DNA]</scope>
    <source>
        <strain evidence="3 4">AArcht4T</strain>
    </source>
</reference>
<dbReference type="SUPFAM" id="SSF75304">
    <property type="entry name" value="Amidase signature (AS) enzymes"/>
    <property type="match status" value="1"/>
</dbReference>
<protein>
    <submittedName>
        <fullName evidence="3">Amidase</fullName>
        <ecNumber evidence="3">3.5.1.4</ecNumber>
    </submittedName>
</protein>
<dbReference type="PANTHER" id="PTHR11895:SF170">
    <property type="entry name" value="AMIDASE"/>
    <property type="match status" value="1"/>
</dbReference>
<feature type="region of interest" description="Disordered" evidence="1">
    <location>
        <begin position="47"/>
        <end position="68"/>
    </location>
</feature>
<keyword evidence="3" id="KW-0378">Hydrolase</keyword>